<dbReference type="InterPro" id="IPR037069">
    <property type="entry name" value="AcylCoA_DH/ox_N_sf"/>
</dbReference>
<dbReference type="InterPro" id="IPR009100">
    <property type="entry name" value="AcylCoA_DH/oxidase_NM_dom_sf"/>
</dbReference>
<dbReference type="Gene3D" id="1.10.540.10">
    <property type="entry name" value="Acyl-CoA dehydrogenase/oxidase, N-terminal domain"/>
    <property type="match status" value="1"/>
</dbReference>
<dbReference type="GO" id="GO:0003995">
    <property type="term" value="F:acyl-CoA dehydrogenase activity"/>
    <property type="evidence" value="ECO:0007669"/>
    <property type="project" value="TreeGrafter"/>
</dbReference>
<evidence type="ECO:0000313" key="9">
    <source>
        <dbReference type="EMBL" id="KAF2217426.1"/>
    </source>
</evidence>
<evidence type="ECO:0000256" key="3">
    <source>
        <dbReference type="ARBA" id="ARBA00022630"/>
    </source>
</evidence>
<evidence type="ECO:0000256" key="4">
    <source>
        <dbReference type="ARBA" id="ARBA00022827"/>
    </source>
</evidence>
<dbReference type="Pfam" id="PF00441">
    <property type="entry name" value="Acyl-CoA_dh_1"/>
    <property type="match status" value="1"/>
</dbReference>
<keyword evidence="10" id="KW-1185">Reference proteome</keyword>
<comment type="cofactor">
    <cofactor evidence="1 6">
        <name>FAD</name>
        <dbReference type="ChEBI" id="CHEBI:57692"/>
    </cofactor>
</comment>
<evidence type="ECO:0008006" key="11">
    <source>
        <dbReference type="Google" id="ProtNLM"/>
    </source>
</evidence>
<dbReference type="GO" id="GO:0050660">
    <property type="term" value="F:flavin adenine dinucleotide binding"/>
    <property type="evidence" value="ECO:0007669"/>
    <property type="project" value="InterPro"/>
</dbReference>
<dbReference type="GO" id="GO:0005737">
    <property type="term" value="C:cytoplasm"/>
    <property type="evidence" value="ECO:0007669"/>
    <property type="project" value="TreeGrafter"/>
</dbReference>
<keyword evidence="4 6" id="KW-0274">FAD</keyword>
<evidence type="ECO:0000256" key="6">
    <source>
        <dbReference type="RuleBase" id="RU362125"/>
    </source>
</evidence>
<reference evidence="9" key="1">
    <citation type="journal article" date="2020" name="Stud. Mycol.">
        <title>101 Dothideomycetes genomes: a test case for predicting lifestyles and emergence of pathogens.</title>
        <authorList>
            <person name="Haridas S."/>
            <person name="Albert R."/>
            <person name="Binder M."/>
            <person name="Bloem J."/>
            <person name="Labutti K."/>
            <person name="Salamov A."/>
            <person name="Andreopoulos B."/>
            <person name="Baker S."/>
            <person name="Barry K."/>
            <person name="Bills G."/>
            <person name="Bluhm B."/>
            <person name="Cannon C."/>
            <person name="Castanera R."/>
            <person name="Culley D."/>
            <person name="Daum C."/>
            <person name="Ezra D."/>
            <person name="Gonzalez J."/>
            <person name="Henrissat B."/>
            <person name="Kuo A."/>
            <person name="Liang C."/>
            <person name="Lipzen A."/>
            <person name="Lutzoni F."/>
            <person name="Magnuson J."/>
            <person name="Mondo S."/>
            <person name="Nolan M."/>
            <person name="Ohm R."/>
            <person name="Pangilinan J."/>
            <person name="Park H.-J."/>
            <person name="Ramirez L."/>
            <person name="Alfaro M."/>
            <person name="Sun H."/>
            <person name="Tritt A."/>
            <person name="Yoshinaga Y."/>
            <person name="Zwiers L.-H."/>
            <person name="Turgeon B."/>
            <person name="Goodwin S."/>
            <person name="Spatafora J."/>
            <person name="Crous P."/>
            <person name="Grigoriev I."/>
        </authorList>
    </citation>
    <scope>NUCLEOTIDE SEQUENCE</scope>
    <source>
        <strain evidence="9">SCOH1-5</strain>
    </source>
</reference>
<dbReference type="EMBL" id="ML992662">
    <property type="protein sequence ID" value="KAF2217426.1"/>
    <property type="molecule type" value="Genomic_DNA"/>
</dbReference>
<dbReference type="SUPFAM" id="SSF47203">
    <property type="entry name" value="Acyl-CoA dehydrogenase C-terminal domain-like"/>
    <property type="match status" value="1"/>
</dbReference>
<dbReference type="InterPro" id="IPR006091">
    <property type="entry name" value="Acyl-CoA_Oxase/DH_mid-dom"/>
</dbReference>
<dbReference type="InterPro" id="IPR046373">
    <property type="entry name" value="Acyl-CoA_Oxase/DH_mid-dom_sf"/>
</dbReference>
<sequence>MAFGTPPILYYGSKELQDRLLPGLLLEKTRACIAVTEPGAGSDVANTGTTAVKSSDDSHYTVNGCKKWISTGTWADYATTAVRTGGPGGGGISMLVVPLTNTPGVMCRSMTLSKGQVTGITFIEYDDVRVPATNLIRKGLGLRYILTNFNHERMSMAISVLVQARRVLSTTFAYCSNRQAFGVEHLTHGMNTLPKSQSDTLLGGSIAMAKVATAKTLDCGELIEAISREVGLSRVPGGSEDILLDLSVRELMKRWERTLKSRAQSLKI</sequence>
<evidence type="ECO:0000256" key="5">
    <source>
        <dbReference type="ARBA" id="ARBA00023002"/>
    </source>
</evidence>
<evidence type="ECO:0000313" key="10">
    <source>
        <dbReference type="Proteomes" id="UP000799539"/>
    </source>
</evidence>
<evidence type="ECO:0000256" key="2">
    <source>
        <dbReference type="ARBA" id="ARBA00009347"/>
    </source>
</evidence>
<protein>
    <recommendedName>
        <fullName evidence="11">Acyl-CoA oxidase/dehydrogenase middle domain-containing protein</fullName>
    </recommendedName>
</protein>
<accession>A0A6A6FVC7</accession>
<dbReference type="GO" id="GO:0033539">
    <property type="term" value="P:fatty acid beta-oxidation using acyl-CoA dehydrogenase"/>
    <property type="evidence" value="ECO:0007669"/>
    <property type="project" value="TreeGrafter"/>
</dbReference>
<dbReference type="PANTHER" id="PTHR48083">
    <property type="entry name" value="MEDIUM-CHAIN SPECIFIC ACYL-COA DEHYDROGENASE, MITOCHONDRIAL-RELATED"/>
    <property type="match status" value="1"/>
</dbReference>
<evidence type="ECO:0000256" key="1">
    <source>
        <dbReference type="ARBA" id="ARBA00001974"/>
    </source>
</evidence>
<dbReference type="InterPro" id="IPR050741">
    <property type="entry name" value="Acyl-CoA_dehydrogenase"/>
</dbReference>
<dbReference type="InterPro" id="IPR009075">
    <property type="entry name" value="AcylCo_DH/oxidase_C"/>
</dbReference>
<comment type="similarity">
    <text evidence="2 6">Belongs to the acyl-CoA dehydrogenase family.</text>
</comment>
<dbReference type="Gene3D" id="1.20.140.10">
    <property type="entry name" value="Butyryl-CoA Dehydrogenase, subunit A, domain 3"/>
    <property type="match status" value="1"/>
</dbReference>
<dbReference type="Gene3D" id="2.40.110.10">
    <property type="entry name" value="Butyryl-CoA Dehydrogenase, subunit A, domain 2"/>
    <property type="match status" value="1"/>
</dbReference>
<evidence type="ECO:0000259" key="7">
    <source>
        <dbReference type="Pfam" id="PF00441"/>
    </source>
</evidence>
<dbReference type="SUPFAM" id="SSF56645">
    <property type="entry name" value="Acyl-CoA dehydrogenase NM domain-like"/>
    <property type="match status" value="1"/>
</dbReference>
<organism evidence="9 10">
    <name type="scientific">Cercospora zeae-maydis SCOH1-5</name>
    <dbReference type="NCBI Taxonomy" id="717836"/>
    <lineage>
        <taxon>Eukaryota</taxon>
        <taxon>Fungi</taxon>
        <taxon>Dikarya</taxon>
        <taxon>Ascomycota</taxon>
        <taxon>Pezizomycotina</taxon>
        <taxon>Dothideomycetes</taxon>
        <taxon>Dothideomycetidae</taxon>
        <taxon>Mycosphaerellales</taxon>
        <taxon>Mycosphaerellaceae</taxon>
        <taxon>Cercospora</taxon>
    </lineage>
</organism>
<dbReference type="Proteomes" id="UP000799539">
    <property type="component" value="Unassembled WGS sequence"/>
</dbReference>
<dbReference type="PANTHER" id="PTHR48083:SF15">
    <property type="entry name" value="ACYL-COA DEHYDROGENASE APDG"/>
    <property type="match status" value="1"/>
</dbReference>
<dbReference type="InterPro" id="IPR036250">
    <property type="entry name" value="AcylCo_DH-like_C"/>
</dbReference>
<dbReference type="AlphaFoldDB" id="A0A6A6FVC7"/>
<dbReference type="Pfam" id="PF02770">
    <property type="entry name" value="Acyl-CoA_dh_M"/>
    <property type="match status" value="1"/>
</dbReference>
<keyword evidence="5 6" id="KW-0560">Oxidoreductase</keyword>
<dbReference type="OrthoDB" id="2588832at2759"/>
<name>A0A6A6FVC7_9PEZI</name>
<feature type="domain" description="Acyl-CoA dehydrogenase/oxidase C-terminal" evidence="7">
    <location>
        <begin position="141"/>
        <end position="183"/>
    </location>
</feature>
<gene>
    <name evidence="9" type="ORF">CERZMDRAFT_92077</name>
</gene>
<feature type="domain" description="Acyl-CoA oxidase/dehydrogenase middle" evidence="8">
    <location>
        <begin position="32"/>
        <end position="112"/>
    </location>
</feature>
<proteinExistence type="inferred from homology"/>
<evidence type="ECO:0000259" key="8">
    <source>
        <dbReference type="Pfam" id="PF02770"/>
    </source>
</evidence>
<keyword evidence="3 6" id="KW-0285">Flavoprotein</keyword>